<dbReference type="EMBL" id="PIPQ01000003">
    <property type="protein sequence ID" value="RUO40596.1"/>
    <property type="molecule type" value="Genomic_DNA"/>
</dbReference>
<dbReference type="Pfam" id="PF00072">
    <property type="entry name" value="Response_reg"/>
    <property type="match status" value="1"/>
</dbReference>
<feature type="domain" description="Response regulatory" evidence="3">
    <location>
        <begin position="4"/>
        <end position="120"/>
    </location>
</feature>
<name>A0A432X208_9GAMM</name>
<reference evidence="4 5" key="1">
    <citation type="journal article" date="2011" name="Front. Microbiol.">
        <title>Genomic signatures of strain selection and enhancement in Bacillus atrophaeus var. globigii, a historical biowarfare simulant.</title>
        <authorList>
            <person name="Gibbons H.S."/>
            <person name="Broomall S.M."/>
            <person name="McNew L.A."/>
            <person name="Daligault H."/>
            <person name="Chapman C."/>
            <person name="Bruce D."/>
            <person name="Karavis M."/>
            <person name="Krepps M."/>
            <person name="McGregor P.A."/>
            <person name="Hong C."/>
            <person name="Park K.H."/>
            <person name="Akmal A."/>
            <person name="Feldman A."/>
            <person name="Lin J.S."/>
            <person name="Chang W.E."/>
            <person name="Higgs B.W."/>
            <person name="Demirev P."/>
            <person name="Lindquist J."/>
            <person name="Liem A."/>
            <person name="Fochler E."/>
            <person name="Read T.D."/>
            <person name="Tapia R."/>
            <person name="Johnson S."/>
            <person name="Bishop-Lilly K.A."/>
            <person name="Detter C."/>
            <person name="Han C."/>
            <person name="Sozhamannan S."/>
            <person name="Rosenzweig C.N."/>
            <person name="Skowronski E.W."/>
        </authorList>
    </citation>
    <scope>NUCLEOTIDE SEQUENCE [LARGE SCALE GENOMIC DNA]</scope>
    <source>
        <strain evidence="4 5">AIT1</strain>
    </source>
</reference>
<dbReference type="OrthoDB" id="9800897at2"/>
<dbReference type="SUPFAM" id="SSF52172">
    <property type="entry name" value="CheY-like"/>
    <property type="match status" value="1"/>
</dbReference>
<organism evidence="4 5">
    <name type="scientific">Aliidiomarina taiwanensis</name>
    <dbReference type="NCBI Taxonomy" id="946228"/>
    <lineage>
        <taxon>Bacteria</taxon>
        <taxon>Pseudomonadati</taxon>
        <taxon>Pseudomonadota</taxon>
        <taxon>Gammaproteobacteria</taxon>
        <taxon>Alteromonadales</taxon>
        <taxon>Idiomarinaceae</taxon>
        <taxon>Aliidiomarina</taxon>
    </lineage>
</organism>
<dbReference type="PROSITE" id="PS50110">
    <property type="entry name" value="RESPONSE_REGULATORY"/>
    <property type="match status" value="1"/>
</dbReference>
<evidence type="ECO:0000313" key="4">
    <source>
        <dbReference type="EMBL" id="RUO40596.1"/>
    </source>
</evidence>
<dbReference type="PANTHER" id="PTHR44591">
    <property type="entry name" value="STRESS RESPONSE REGULATOR PROTEIN 1"/>
    <property type="match status" value="1"/>
</dbReference>
<keyword evidence="1 2" id="KW-0597">Phosphoprotein</keyword>
<protein>
    <submittedName>
        <fullName evidence="4">Two-component system response regulator</fullName>
    </submittedName>
</protein>
<comment type="caution">
    <text evidence="4">The sequence shown here is derived from an EMBL/GenBank/DDBJ whole genome shotgun (WGS) entry which is preliminary data.</text>
</comment>
<evidence type="ECO:0000256" key="1">
    <source>
        <dbReference type="ARBA" id="ARBA00022553"/>
    </source>
</evidence>
<dbReference type="InterPro" id="IPR050595">
    <property type="entry name" value="Bact_response_regulator"/>
</dbReference>
<gene>
    <name evidence="4" type="ORF">CWE15_07575</name>
</gene>
<evidence type="ECO:0000313" key="5">
    <source>
        <dbReference type="Proteomes" id="UP000286976"/>
    </source>
</evidence>
<dbReference type="PANTHER" id="PTHR44591:SF25">
    <property type="entry name" value="CHEMOTAXIS TWO-COMPONENT RESPONSE REGULATOR"/>
    <property type="match status" value="1"/>
</dbReference>
<dbReference type="Proteomes" id="UP000286976">
    <property type="component" value="Unassembled WGS sequence"/>
</dbReference>
<proteinExistence type="predicted"/>
<feature type="modified residue" description="4-aspartylphosphate" evidence="2">
    <location>
        <position position="53"/>
    </location>
</feature>
<dbReference type="SMART" id="SM00448">
    <property type="entry name" value="REC"/>
    <property type="match status" value="1"/>
</dbReference>
<dbReference type="GO" id="GO:0000160">
    <property type="term" value="P:phosphorelay signal transduction system"/>
    <property type="evidence" value="ECO:0007669"/>
    <property type="project" value="InterPro"/>
</dbReference>
<accession>A0A432X208</accession>
<dbReference type="Gene3D" id="3.40.50.2300">
    <property type="match status" value="1"/>
</dbReference>
<dbReference type="InterPro" id="IPR001789">
    <property type="entry name" value="Sig_transdc_resp-reg_receiver"/>
</dbReference>
<keyword evidence="5" id="KW-1185">Reference proteome</keyword>
<sequence>MVLHVLLVDDNARARESVLAMLNPAYFQVTVAEDGLGGLNLAKKQPFDVVLTDHKMPIMDGIALIRNLSELPSYKNTPLCLMTTGDVAQVRERAERVGADHVLAKPLDESLLQLLNSYRQRDIV</sequence>
<dbReference type="AlphaFoldDB" id="A0A432X208"/>
<dbReference type="InterPro" id="IPR011006">
    <property type="entry name" value="CheY-like_superfamily"/>
</dbReference>
<evidence type="ECO:0000259" key="3">
    <source>
        <dbReference type="PROSITE" id="PS50110"/>
    </source>
</evidence>
<evidence type="ECO:0000256" key="2">
    <source>
        <dbReference type="PROSITE-ProRule" id="PRU00169"/>
    </source>
</evidence>
<dbReference type="RefSeq" id="WP_126757471.1">
    <property type="nucleotide sequence ID" value="NZ_PIPQ01000003.1"/>
</dbReference>